<gene>
    <name evidence="1" type="ORF">GLOINDRAFT_338725</name>
</gene>
<reference evidence="1" key="1">
    <citation type="submission" date="2013-07" db="EMBL/GenBank/DDBJ databases">
        <title>The genome of an arbuscular mycorrhizal fungus provides insights into the evolution of the oldest plant symbiosis.</title>
        <authorList>
            <consortium name="DOE Joint Genome Institute"/>
            <person name="Tisserant E."/>
            <person name="Malbreil M."/>
            <person name="Kuo A."/>
            <person name="Kohler A."/>
            <person name="Symeonidi A."/>
            <person name="Balestrini R."/>
            <person name="Charron P."/>
            <person name="Duensing N."/>
            <person name="Frei-dit-Frey N."/>
            <person name="Gianinazzi-Pearson V."/>
            <person name="Gilbert B."/>
            <person name="Handa Y."/>
            <person name="Hijri M."/>
            <person name="Kaul R."/>
            <person name="Kawaguchi M."/>
            <person name="Krajinski F."/>
            <person name="Lammers P."/>
            <person name="Lapierre D."/>
            <person name="Masclaux F.G."/>
            <person name="Murat C."/>
            <person name="Morin E."/>
            <person name="Ndikumana S."/>
            <person name="Pagni M."/>
            <person name="Petitpierre D."/>
            <person name="Requena N."/>
            <person name="Rosikiewicz P."/>
            <person name="Riley R."/>
            <person name="Saito K."/>
            <person name="San Clemente H."/>
            <person name="Shapiro H."/>
            <person name="van Tuinen D."/>
            <person name="Becard G."/>
            <person name="Bonfante P."/>
            <person name="Paszkowski U."/>
            <person name="Shachar-Hill Y."/>
            <person name="Young J.P."/>
            <person name="Sanders I.R."/>
            <person name="Henrissat B."/>
            <person name="Rensing S.A."/>
            <person name="Grigoriev I.V."/>
            <person name="Corradi N."/>
            <person name="Roux C."/>
            <person name="Martin F."/>
        </authorList>
    </citation>
    <scope>NUCLEOTIDE SEQUENCE</scope>
    <source>
        <strain evidence="1">DAOM 197198</strain>
    </source>
</reference>
<proteinExistence type="predicted"/>
<dbReference type="AlphaFoldDB" id="U9T9V3"/>
<sequence length="53" mass="5985">MELSFDIDISMETSQEARECDNELIQQKRLFLTGVTGNDGFLPATFCPLINCE</sequence>
<evidence type="ECO:0000313" key="1">
    <source>
        <dbReference type="EMBL" id="ESA00126.1"/>
    </source>
</evidence>
<organism evidence="1">
    <name type="scientific">Rhizophagus irregularis (strain DAOM 181602 / DAOM 197198 / MUCL 43194)</name>
    <name type="common">Arbuscular mycorrhizal fungus</name>
    <name type="synonym">Glomus intraradices</name>
    <dbReference type="NCBI Taxonomy" id="747089"/>
    <lineage>
        <taxon>Eukaryota</taxon>
        <taxon>Fungi</taxon>
        <taxon>Fungi incertae sedis</taxon>
        <taxon>Mucoromycota</taxon>
        <taxon>Glomeromycotina</taxon>
        <taxon>Glomeromycetes</taxon>
        <taxon>Glomerales</taxon>
        <taxon>Glomeraceae</taxon>
        <taxon>Rhizophagus</taxon>
    </lineage>
</organism>
<name>U9T9V3_RHIID</name>
<dbReference type="HOGENOM" id="CLU_3069913_0_0_1"/>
<accession>U9T9V3</accession>
<dbReference type="EMBL" id="KI297434">
    <property type="protein sequence ID" value="ESA00126.1"/>
    <property type="molecule type" value="Genomic_DNA"/>
</dbReference>
<protein>
    <submittedName>
        <fullName evidence="1">Uncharacterized protein</fullName>
    </submittedName>
</protein>